<organism evidence="10">
    <name type="scientific">hydrothermal vent metagenome</name>
    <dbReference type="NCBI Taxonomy" id="652676"/>
    <lineage>
        <taxon>unclassified sequences</taxon>
        <taxon>metagenomes</taxon>
        <taxon>ecological metagenomes</taxon>
    </lineage>
</organism>
<name>A0A3B1BSV6_9ZZZZ</name>
<dbReference type="Pfam" id="PF02699">
    <property type="entry name" value="YajC"/>
    <property type="match status" value="1"/>
</dbReference>
<reference evidence="10" key="1">
    <citation type="submission" date="2018-06" db="EMBL/GenBank/DDBJ databases">
        <authorList>
            <person name="Zhirakovskaya E."/>
        </authorList>
    </citation>
    <scope>NUCLEOTIDE SEQUENCE</scope>
</reference>
<dbReference type="PRINTS" id="PR01853">
    <property type="entry name" value="YAJCTRNLCASE"/>
</dbReference>
<dbReference type="InterPro" id="IPR003849">
    <property type="entry name" value="Preprotein_translocase_YajC"/>
</dbReference>
<evidence type="ECO:0000256" key="8">
    <source>
        <dbReference type="ARBA" id="ARBA00023136"/>
    </source>
</evidence>
<dbReference type="PANTHER" id="PTHR33909:SF1">
    <property type="entry name" value="SEC TRANSLOCON ACCESSORY COMPLEX SUBUNIT YAJC"/>
    <property type="match status" value="1"/>
</dbReference>
<feature type="transmembrane region" description="Helical" evidence="9">
    <location>
        <begin position="26"/>
        <end position="45"/>
    </location>
</feature>
<dbReference type="PANTHER" id="PTHR33909">
    <property type="entry name" value="SEC TRANSLOCON ACCESSORY COMPLEX SUBUNIT YAJC"/>
    <property type="match status" value="1"/>
</dbReference>
<dbReference type="EMBL" id="UOGC01000114">
    <property type="protein sequence ID" value="VAX21009.1"/>
    <property type="molecule type" value="Genomic_DNA"/>
</dbReference>
<keyword evidence="3" id="KW-1003">Cell membrane</keyword>
<evidence type="ECO:0000256" key="7">
    <source>
        <dbReference type="ARBA" id="ARBA00023010"/>
    </source>
</evidence>
<keyword evidence="5" id="KW-0653">Protein transport</keyword>
<keyword evidence="4 9" id="KW-0812">Transmembrane</keyword>
<evidence type="ECO:0000256" key="5">
    <source>
        <dbReference type="ARBA" id="ARBA00022927"/>
    </source>
</evidence>
<evidence type="ECO:0000256" key="9">
    <source>
        <dbReference type="SAM" id="Phobius"/>
    </source>
</evidence>
<evidence type="ECO:0000313" key="10">
    <source>
        <dbReference type="EMBL" id="VAX21009.1"/>
    </source>
</evidence>
<comment type="subcellular location">
    <subcellularLocation>
        <location evidence="1">Cell membrane</location>
        <topology evidence="1">Single-pass membrane protein</topology>
    </subcellularLocation>
</comment>
<dbReference type="SMART" id="SM01323">
    <property type="entry name" value="YajC"/>
    <property type="match status" value="1"/>
</dbReference>
<dbReference type="GO" id="GO:0015031">
    <property type="term" value="P:protein transport"/>
    <property type="evidence" value="ECO:0007669"/>
    <property type="project" value="UniProtKB-KW"/>
</dbReference>
<gene>
    <name evidence="10" type="ORF">MNBD_NITROSPINAE01-596</name>
</gene>
<keyword evidence="2" id="KW-0813">Transport</keyword>
<evidence type="ECO:0000256" key="4">
    <source>
        <dbReference type="ARBA" id="ARBA00022692"/>
    </source>
</evidence>
<proteinExistence type="predicted"/>
<evidence type="ECO:0000256" key="6">
    <source>
        <dbReference type="ARBA" id="ARBA00022989"/>
    </source>
</evidence>
<evidence type="ECO:0000256" key="2">
    <source>
        <dbReference type="ARBA" id="ARBA00022448"/>
    </source>
</evidence>
<dbReference type="GO" id="GO:0005886">
    <property type="term" value="C:plasma membrane"/>
    <property type="evidence" value="ECO:0007669"/>
    <property type="project" value="UniProtKB-SubCell"/>
</dbReference>
<keyword evidence="7" id="KW-0811">Translocation</keyword>
<keyword evidence="6 9" id="KW-1133">Transmembrane helix</keyword>
<protein>
    <submittedName>
        <fullName evidence="10">Protein translocase subunit YajC</fullName>
    </submittedName>
</protein>
<keyword evidence="8 9" id="KW-0472">Membrane</keyword>
<dbReference type="NCBIfam" id="TIGR00739">
    <property type="entry name" value="yajC"/>
    <property type="match status" value="1"/>
</dbReference>
<dbReference type="AlphaFoldDB" id="A0A3B1BSV6"/>
<accession>A0A3B1BSV6</accession>
<evidence type="ECO:0000256" key="3">
    <source>
        <dbReference type="ARBA" id="ARBA00022475"/>
    </source>
</evidence>
<evidence type="ECO:0000256" key="1">
    <source>
        <dbReference type="ARBA" id="ARBA00004162"/>
    </source>
</evidence>
<sequence length="121" mass="13419">MQYDLILRAMTAMAAPQGAENTEGHGMVMLVFYLGLFAVFYFLLIRPQSQRNKGIKDMQEALQKGDTVVTTGGIIATVHKIKEDVAIIEIAEGVRIKVQRSAVSERTFDAGTSDKQDEKQK</sequence>